<dbReference type="SUPFAM" id="SSF53067">
    <property type="entry name" value="Actin-like ATPase domain"/>
    <property type="match status" value="2"/>
</dbReference>
<dbReference type="InterPro" id="IPR043129">
    <property type="entry name" value="ATPase_NBD"/>
</dbReference>
<dbReference type="InterPro" id="IPR018709">
    <property type="entry name" value="CoA_activase_DUF2229"/>
</dbReference>
<evidence type="ECO:0000259" key="2">
    <source>
        <dbReference type="Pfam" id="PF09989"/>
    </source>
</evidence>
<accession>A0A9D2GTT8</accession>
<comment type="caution">
    <text evidence="3">The sequence shown here is derived from an EMBL/GenBank/DDBJ whole genome shotgun (WGS) entry which is preliminary data.</text>
</comment>
<organism evidence="3 4">
    <name type="scientific">Candidatus Mucispirillum faecigallinarum</name>
    <dbReference type="NCBI Taxonomy" id="2838699"/>
    <lineage>
        <taxon>Bacteria</taxon>
        <taxon>Pseudomonadati</taxon>
        <taxon>Deferribacterota</taxon>
        <taxon>Deferribacteres</taxon>
        <taxon>Deferribacterales</taxon>
        <taxon>Mucispirillaceae</taxon>
        <taxon>Mucispirillum</taxon>
    </lineage>
</organism>
<name>A0A9D2GTT8_9BACT</name>
<dbReference type="Pfam" id="PF09989">
    <property type="entry name" value="DUF2229"/>
    <property type="match status" value="1"/>
</dbReference>
<dbReference type="EMBL" id="DXAQ01000122">
    <property type="protein sequence ID" value="HIZ89892.1"/>
    <property type="molecule type" value="Genomic_DNA"/>
</dbReference>
<reference evidence="3" key="2">
    <citation type="submission" date="2021-04" db="EMBL/GenBank/DDBJ databases">
        <authorList>
            <person name="Gilroy R."/>
        </authorList>
    </citation>
    <scope>NUCLEOTIDE SEQUENCE</scope>
    <source>
        <strain evidence="3">ChiW4-1371</strain>
    </source>
</reference>
<dbReference type="CDD" id="cd24035">
    <property type="entry name" value="ASKHA_NBD_O66634-like_rpt2"/>
    <property type="match status" value="1"/>
</dbReference>
<sequence length="1416" mass="158286">MDKKVYHMGLDIGSTTIKIVITDENDNMLYHQYRRHLSDMRNTLTALIREAYAEFPDAYITINVTGSGGISVSQWLGVDFIQEVIASTECIKTKIPETNVAIELGGEDAKLTFFDNGIDQRMNETCAGGTGAFIDQMAVVLQTDAAGLNEMAKNYKTIYPIAARCGVFAKTDVLPLLNEGAAKEDIAVSIFQAVVDQTIGGLACGRTISGNVAFLGGPLFFLSELRKRFIETLSLTPNEIIFPEHPQLFVAMGAALVSKKSKEVSFKSIIDKVEALQNTKVESEIEQLPRLFESEKEYEEFKERHSKEGVLNKKPLSEAEGELYLGLDVGSTTTKAILIDKNDNLLFESYSSNLGNPVKSVLLVLEKIYAEMPEKAYIANSCITGYGEGLIKAALGVDEGEVETVAHFTAARYFVPDVSFILDIGGQDMKCMYVRNGAIDKIVLNEACSSGCGSFIENFAKSVQSNVQDFASAALKAEHPVDLGSRCTVFMNSKVKQAQKEGASVSDISAGLSYSVVRNALYKVIKMSSVEDLGKHVVVQGGAFFNDAVLRAFELSVGSKVTRFAISGHMGAFGSALIAKERSEEGKHSSIIKADAIDSFEMESTNVRCKRCSNHCLLTVNKFGGNKKRYITGNRCEKGVQEVEEANKLPNLYAYKNMRLFEYYIPLKEENAPRGVVGIPRVLNIYENYPFWFTLFTNLGFRVEISDKSSKELFNTGLETIPSQTVCYPAKIVHGHIMNLINKGIKRIFYPCIQKEVHEEGADNNYNCPVVCSYPEVIRLNVDALAKENVEFMGPFLPLNDYKYLENSLVQMFKEFNIPEQEVRLASRKADAEMKNFKKDIRDKGEETLAYIEKHGIQGVVLSGRPYHIDPEINHGIPELITSNGLAVLTEDSIAHLATVERPMNAVDQWTYHSRLYKAASFVSEHDNIELIQLNSFGCGLDAVTTEQVYDILNRHDKLYTVIKIDEGSNLGAVRIRIRSLMAAIQDRKKRGIDRTHTPAKKGAEFTKEMKETHTIIIPQLSPIHIHLMKEALVAEGYKVKVLETTDRSDIECGLKNINNDACFPAIVAVGQLLNYVMSPDCDTERVAVLISQTAGGCRATNYIGWLKNALNRAGLSHIPVLSFNLHGMEAHEGFKITMPMIRRMVMGILYGDLLMRMLYRCRPYEKVKGETEALYNKWADLCARNVYEYNWRQFKKDVYDIVEEFDNIPMNETRKPRVGIVGEILIKFHPDANNRAVEVIEREGGEAVVPDFMDFILYSAYDDIYRSKYMAGSKVRNYVARYIIWMIERKRNIMRKALRKSKHFDAMPDIFELAHLAEKIVSLGNQSGEGWLLTAEMVELIEGGVGNILCVQPFACLPNHVTGKGVMKALRTAYENVNIAAVDYDPGASEVNQLNRIKLLMSVAQKNLAISRKEI</sequence>
<dbReference type="InterPro" id="IPR051805">
    <property type="entry name" value="Dehydratase_Activator_Redct"/>
</dbReference>
<dbReference type="Pfam" id="PF01869">
    <property type="entry name" value="BcrAD_BadFG"/>
    <property type="match status" value="2"/>
</dbReference>
<evidence type="ECO:0000313" key="3">
    <source>
        <dbReference type="EMBL" id="HIZ89892.1"/>
    </source>
</evidence>
<reference evidence="3" key="1">
    <citation type="journal article" date="2021" name="PeerJ">
        <title>Extensive microbial diversity within the chicken gut microbiome revealed by metagenomics and culture.</title>
        <authorList>
            <person name="Gilroy R."/>
            <person name="Ravi A."/>
            <person name="Getino M."/>
            <person name="Pursley I."/>
            <person name="Horton D.L."/>
            <person name="Alikhan N.F."/>
            <person name="Baker D."/>
            <person name="Gharbi K."/>
            <person name="Hall N."/>
            <person name="Watson M."/>
            <person name="Adriaenssens E.M."/>
            <person name="Foster-Nyarko E."/>
            <person name="Jarju S."/>
            <person name="Secka A."/>
            <person name="Antonio M."/>
            <person name="Oren A."/>
            <person name="Chaudhuri R.R."/>
            <person name="La Ragione R."/>
            <person name="Hildebrand F."/>
            <person name="Pallen M.J."/>
        </authorList>
    </citation>
    <scope>NUCLEOTIDE SEQUENCE</scope>
    <source>
        <strain evidence="3">ChiW4-1371</strain>
    </source>
</reference>
<feature type="domain" description="DUF2229" evidence="2">
    <location>
        <begin position="677"/>
        <end position="894"/>
    </location>
</feature>
<evidence type="ECO:0000259" key="1">
    <source>
        <dbReference type="Pfam" id="PF01869"/>
    </source>
</evidence>
<feature type="domain" description="ATPase BadF/BadG/BcrA/BcrD type" evidence="1">
    <location>
        <begin position="9"/>
        <end position="257"/>
    </location>
</feature>
<dbReference type="InterPro" id="IPR002731">
    <property type="entry name" value="ATPase_BadF"/>
</dbReference>
<dbReference type="PANTHER" id="PTHR32329">
    <property type="entry name" value="BIFUNCTIONAL PROTEIN [INCLUDES 2-HYDROXYACYL-COA DEHYDRATASE (N-TER) AND ITS ACTIVATOR DOMAIN (C_TERM)-RELATED"/>
    <property type="match status" value="1"/>
</dbReference>
<dbReference type="PANTHER" id="PTHR32329:SF4">
    <property type="entry name" value="ACTIVATOR OF 2-HYDROXYACYL-COA DEHYDRATASE"/>
    <property type="match status" value="1"/>
</dbReference>
<evidence type="ECO:0000313" key="4">
    <source>
        <dbReference type="Proteomes" id="UP000824176"/>
    </source>
</evidence>
<feature type="domain" description="ATPase BadF/BadG/BcrA/BcrD type" evidence="1">
    <location>
        <begin position="325"/>
        <end position="579"/>
    </location>
</feature>
<dbReference type="Gene3D" id="3.30.420.40">
    <property type="match status" value="4"/>
</dbReference>
<proteinExistence type="predicted"/>
<dbReference type="Proteomes" id="UP000824176">
    <property type="component" value="Unassembled WGS sequence"/>
</dbReference>
<protein>
    <submittedName>
        <fullName evidence="3">2-hydroxyacyl-CoA dehydratase</fullName>
    </submittedName>
</protein>
<gene>
    <name evidence="3" type="ORF">H9804_08090</name>
</gene>
<dbReference type="CDD" id="cd24034">
    <property type="entry name" value="ASKHA_NBD_O66634-like_rpt1"/>
    <property type="match status" value="1"/>
</dbReference>